<evidence type="ECO:0000313" key="3">
    <source>
        <dbReference type="Proteomes" id="UP001215598"/>
    </source>
</evidence>
<feature type="region of interest" description="Disordered" evidence="1">
    <location>
        <begin position="115"/>
        <end position="166"/>
    </location>
</feature>
<evidence type="ECO:0000256" key="1">
    <source>
        <dbReference type="SAM" id="MobiDB-lite"/>
    </source>
</evidence>
<feature type="compositionally biased region" description="Low complexity" evidence="1">
    <location>
        <begin position="59"/>
        <end position="68"/>
    </location>
</feature>
<accession>A0AAD7HKV2</accession>
<name>A0AAD7HKV2_9AGAR</name>
<keyword evidence="3" id="KW-1185">Reference proteome</keyword>
<protein>
    <submittedName>
        <fullName evidence="2">Uncharacterized protein</fullName>
    </submittedName>
</protein>
<reference evidence="2" key="1">
    <citation type="submission" date="2023-03" db="EMBL/GenBank/DDBJ databases">
        <title>Massive genome expansion in bonnet fungi (Mycena s.s.) driven by repeated elements and novel gene families across ecological guilds.</title>
        <authorList>
            <consortium name="Lawrence Berkeley National Laboratory"/>
            <person name="Harder C.B."/>
            <person name="Miyauchi S."/>
            <person name="Viragh M."/>
            <person name="Kuo A."/>
            <person name="Thoen E."/>
            <person name="Andreopoulos B."/>
            <person name="Lu D."/>
            <person name="Skrede I."/>
            <person name="Drula E."/>
            <person name="Henrissat B."/>
            <person name="Morin E."/>
            <person name="Kohler A."/>
            <person name="Barry K."/>
            <person name="LaButti K."/>
            <person name="Morin E."/>
            <person name="Salamov A."/>
            <person name="Lipzen A."/>
            <person name="Mereny Z."/>
            <person name="Hegedus B."/>
            <person name="Baldrian P."/>
            <person name="Stursova M."/>
            <person name="Weitz H."/>
            <person name="Taylor A."/>
            <person name="Grigoriev I.V."/>
            <person name="Nagy L.G."/>
            <person name="Martin F."/>
            <person name="Kauserud H."/>
        </authorList>
    </citation>
    <scope>NUCLEOTIDE SEQUENCE</scope>
    <source>
        <strain evidence="2">CBHHK182m</strain>
    </source>
</reference>
<dbReference type="Proteomes" id="UP001215598">
    <property type="component" value="Unassembled WGS sequence"/>
</dbReference>
<feature type="compositionally biased region" description="Basic residues" evidence="1">
    <location>
        <begin position="30"/>
        <end position="45"/>
    </location>
</feature>
<comment type="caution">
    <text evidence="2">The sequence shown here is derived from an EMBL/GenBank/DDBJ whole genome shotgun (WGS) entry which is preliminary data.</text>
</comment>
<evidence type="ECO:0000313" key="2">
    <source>
        <dbReference type="EMBL" id="KAJ7722306.1"/>
    </source>
</evidence>
<organism evidence="2 3">
    <name type="scientific">Mycena metata</name>
    <dbReference type="NCBI Taxonomy" id="1033252"/>
    <lineage>
        <taxon>Eukaryota</taxon>
        <taxon>Fungi</taxon>
        <taxon>Dikarya</taxon>
        <taxon>Basidiomycota</taxon>
        <taxon>Agaricomycotina</taxon>
        <taxon>Agaricomycetes</taxon>
        <taxon>Agaricomycetidae</taxon>
        <taxon>Agaricales</taxon>
        <taxon>Marasmiineae</taxon>
        <taxon>Mycenaceae</taxon>
        <taxon>Mycena</taxon>
    </lineage>
</organism>
<feature type="compositionally biased region" description="Acidic residues" evidence="1">
    <location>
        <begin position="143"/>
        <end position="161"/>
    </location>
</feature>
<dbReference type="EMBL" id="JARKIB010000221">
    <property type="protein sequence ID" value="KAJ7722306.1"/>
    <property type="molecule type" value="Genomic_DNA"/>
</dbReference>
<gene>
    <name evidence="2" type="ORF">B0H16DRAFT_1737811</name>
</gene>
<feature type="compositionally biased region" description="Low complexity" evidence="1">
    <location>
        <begin position="115"/>
        <end position="127"/>
    </location>
</feature>
<sequence length="286" mass="31329">MAKSEAEYDRCTCTVCVLRAGPKGELQKRQTIRKHREKDAKRQRKLPAAASGSHLPAAHNSLSPHLHTPSPPPHNADGNTYTNSDDEKGPLDPGFDCDNSDSETAYLDQFDRRLSSSPDSVSFQFSSDDNDSDIDAPVILPPDLDDSSDEEESTEPEEDVPDITQDPLFRSRASLFDPFQPGHEPAPGGEAAVPWAFDDHPAIRNAYIRAFVGAAFNGMTREATALMLNGYRIAFESAAAAGVDYPGLSNFALTLPTVEKHLGVSTDISVLTFWLPVVRLSQFEKW</sequence>
<dbReference type="AlphaFoldDB" id="A0AAD7HKV2"/>
<feature type="region of interest" description="Disordered" evidence="1">
    <location>
        <begin position="24"/>
        <end position="102"/>
    </location>
</feature>
<proteinExistence type="predicted"/>